<dbReference type="InterPro" id="IPR027383">
    <property type="entry name" value="Znf_put"/>
</dbReference>
<keyword evidence="2" id="KW-0472">Membrane</keyword>
<dbReference type="EMBL" id="LVJN01000018">
    <property type="protein sequence ID" value="OSM04862.1"/>
    <property type="molecule type" value="Genomic_DNA"/>
</dbReference>
<gene>
    <name evidence="2" type="ORF">MAIT1_02960</name>
</gene>
<name>A0A1Y2K582_9PROT</name>
<evidence type="ECO:0000313" key="2">
    <source>
        <dbReference type="EMBL" id="OSM04862.1"/>
    </source>
</evidence>
<organism evidence="2 3">
    <name type="scientific">Magnetofaba australis IT-1</name>
    <dbReference type="NCBI Taxonomy" id="1434232"/>
    <lineage>
        <taxon>Bacteria</taxon>
        <taxon>Pseudomonadati</taxon>
        <taxon>Pseudomonadota</taxon>
        <taxon>Magnetococcia</taxon>
        <taxon>Magnetococcales</taxon>
        <taxon>Magnetococcaceae</taxon>
        <taxon>Magnetofaba</taxon>
    </lineage>
</organism>
<dbReference type="InterPro" id="IPR041916">
    <property type="entry name" value="Anti_sigma_zinc_sf"/>
</dbReference>
<keyword evidence="3" id="KW-1185">Reference proteome</keyword>
<comment type="caution">
    <text evidence="2">The sequence shown here is derived from an EMBL/GenBank/DDBJ whole genome shotgun (WGS) entry which is preliminary data.</text>
</comment>
<protein>
    <submittedName>
        <fullName evidence="2">Putative transmembrane anti-sigma factor</fullName>
    </submittedName>
</protein>
<keyword evidence="2" id="KW-0812">Transmembrane</keyword>
<dbReference type="AlphaFoldDB" id="A0A1Y2K582"/>
<dbReference type="Gene3D" id="1.10.10.1320">
    <property type="entry name" value="Anti-sigma factor, zinc-finger domain"/>
    <property type="match status" value="1"/>
</dbReference>
<accession>A0A1Y2K582</accession>
<evidence type="ECO:0000313" key="3">
    <source>
        <dbReference type="Proteomes" id="UP000194003"/>
    </source>
</evidence>
<dbReference type="Pfam" id="PF13490">
    <property type="entry name" value="zf-HC2"/>
    <property type="match status" value="1"/>
</dbReference>
<sequence>MQLRGDVMELAMECNPEMVSAFLDDELDDQTRRSLAEHLLECERCCVLLAKLSALRAALFDRFILPDPEAMTRSIMARITGASMDEIVSDSSDKLEGALSSRLARFGAPAVLALALAAGWAALDLRADANALAQPTSASAQQR</sequence>
<feature type="domain" description="Putative zinc-finger" evidence="1">
    <location>
        <begin position="17"/>
        <end position="45"/>
    </location>
</feature>
<dbReference type="STRING" id="1434232.MAIT1_02960"/>
<dbReference type="Proteomes" id="UP000194003">
    <property type="component" value="Unassembled WGS sequence"/>
</dbReference>
<proteinExistence type="predicted"/>
<reference evidence="2 3" key="1">
    <citation type="journal article" date="2016" name="BMC Genomics">
        <title>Combined genomic and structural analyses of a cultured magnetotactic bacterium reveals its niche adaptation to a dynamic environment.</title>
        <authorList>
            <person name="Araujo A.C."/>
            <person name="Morillo V."/>
            <person name="Cypriano J."/>
            <person name="Teixeira L.C."/>
            <person name="Leao P."/>
            <person name="Lyra S."/>
            <person name="Almeida L.G."/>
            <person name="Bazylinski D.A."/>
            <person name="Vasconcellos A.T."/>
            <person name="Abreu F."/>
            <person name="Lins U."/>
        </authorList>
    </citation>
    <scope>NUCLEOTIDE SEQUENCE [LARGE SCALE GENOMIC DNA]</scope>
    <source>
        <strain evidence="2 3">IT-1</strain>
    </source>
</reference>
<evidence type="ECO:0000259" key="1">
    <source>
        <dbReference type="Pfam" id="PF13490"/>
    </source>
</evidence>